<sequence length="122" mass="13427">MATPIRFTPADDGQRRRPALFSVTIVQADHRTHLVEVVATFTDRTLNPAAIAQHWAGLLRSNFGVPSARLDEFFADQPGWALAASTRDDDGKQWLAVIHPASRGSDVITRLKAELSRVPLAE</sequence>
<evidence type="ECO:0000313" key="1">
    <source>
        <dbReference type="EMBL" id="ANS29378.1"/>
    </source>
</evidence>
<gene>
    <name evidence="1" type="ORF">R1CP_23550</name>
</gene>
<reference evidence="1 2" key="1">
    <citation type="submission" date="2014-07" db="EMBL/GenBank/DDBJ databases">
        <authorList>
            <person name="Zhang J.E."/>
            <person name="Yang H."/>
            <person name="Guo J."/>
            <person name="Deng Z."/>
            <person name="Luo H."/>
            <person name="Luo M."/>
            <person name="Zhao B."/>
        </authorList>
    </citation>
    <scope>NUCLEOTIDE SEQUENCE [LARGE SCALE GENOMIC DNA]</scope>
    <source>
        <strain evidence="1 2">1CP</strain>
    </source>
</reference>
<dbReference type="AlphaFoldDB" id="A0A1B1K9X3"/>
<evidence type="ECO:0000313" key="2">
    <source>
        <dbReference type="Proteomes" id="UP000186108"/>
    </source>
</evidence>
<proteinExistence type="predicted"/>
<name>A0A1B1K9X3_RHOOP</name>
<dbReference type="EMBL" id="CP009111">
    <property type="protein sequence ID" value="ANS29378.1"/>
    <property type="molecule type" value="Genomic_DNA"/>
</dbReference>
<dbReference type="Proteomes" id="UP000186108">
    <property type="component" value="Chromosome"/>
</dbReference>
<dbReference type="RefSeq" id="WP_155773017.1">
    <property type="nucleotide sequence ID" value="NZ_CP009111.1"/>
</dbReference>
<organism evidence="1 2">
    <name type="scientific">Rhodococcus opacus</name>
    <name type="common">Nocardia opaca</name>
    <dbReference type="NCBI Taxonomy" id="37919"/>
    <lineage>
        <taxon>Bacteria</taxon>
        <taxon>Bacillati</taxon>
        <taxon>Actinomycetota</taxon>
        <taxon>Actinomycetes</taxon>
        <taxon>Mycobacteriales</taxon>
        <taxon>Nocardiaceae</taxon>
        <taxon>Rhodococcus</taxon>
    </lineage>
</organism>
<protein>
    <submittedName>
        <fullName evidence="1">Uncharacterized protein</fullName>
    </submittedName>
</protein>
<accession>A0A1B1K9X3</accession>